<sequence length="201" mass="22287">MFHAVHILRICSLALLCTYSCVRFPTSILTPFKQADPSFRSRGVSGTKADRHLQSRLLAALKWGPRHLYVLPSPSVRFSARLLFMVTSLLSPDCVPLWFPDRFLLRPQPLSHTLTYLIYFYTGAVCILGLLSASFLKFVLISLPRLGSIRITTALTIFQVECSLLRDLGVEARSTFAVCAPPAPALSFQVASSQPRTLFGG</sequence>
<dbReference type="Proteomes" id="UP000298030">
    <property type="component" value="Unassembled WGS sequence"/>
</dbReference>
<evidence type="ECO:0000313" key="4">
    <source>
        <dbReference type="Proteomes" id="UP000298030"/>
    </source>
</evidence>
<evidence type="ECO:0000313" key="3">
    <source>
        <dbReference type="EMBL" id="TEB24408.1"/>
    </source>
</evidence>
<keyword evidence="1" id="KW-1133">Transmembrane helix</keyword>
<accession>A0A4Y7SRZ8</accession>
<feature type="signal peptide" evidence="2">
    <location>
        <begin position="1"/>
        <end position="23"/>
    </location>
</feature>
<comment type="caution">
    <text evidence="3">The sequence shown here is derived from an EMBL/GenBank/DDBJ whole genome shotgun (WGS) entry which is preliminary data.</text>
</comment>
<dbReference type="EMBL" id="QPFP01000067">
    <property type="protein sequence ID" value="TEB24408.1"/>
    <property type="molecule type" value="Genomic_DNA"/>
</dbReference>
<feature type="transmembrane region" description="Helical" evidence="1">
    <location>
        <begin position="119"/>
        <end position="140"/>
    </location>
</feature>
<keyword evidence="1" id="KW-0472">Membrane</keyword>
<dbReference type="AlphaFoldDB" id="A0A4Y7SRZ8"/>
<protein>
    <recommendedName>
        <fullName evidence="5">Transmembrane protein</fullName>
    </recommendedName>
</protein>
<keyword evidence="1" id="KW-0812">Transmembrane</keyword>
<gene>
    <name evidence="3" type="ORF">FA13DRAFT_1317813</name>
</gene>
<evidence type="ECO:0000256" key="1">
    <source>
        <dbReference type="SAM" id="Phobius"/>
    </source>
</evidence>
<keyword evidence="2" id="KW-0732">Signal</keyword>
<feature type="chain" id="PRO_5021345952" description="Transmembrane protein" evidence="2">
    <location>
        <begin position="24"/>
        <end position="201"/>
    </location>
</feature>
<evidence type="ECO:0008006" key="5">
    <source>
        <dbReference type="Google" id="ProtNLM"/>
    </source>
</evidence>
<keyword evidence="4" id="KW-1185">Reference proteome</keyword>
<organism evidence="3 4">
    <name type="scientific">Coprinellus micaceus</name>
    <name type="common">Glistening ink-cap mushroom</name>
    <name type="synonym">Coprinus micaceus</name>
    <dbReference type="NCBI Taxonomy" id="71717"/>
    <lineage>
        <taxon>Eukaryota</taxon>
        <taxon>Fungi</taxon>
        <taxon>Dikarya</taxon>
        <taxon>Basidiomycota</taxon>
        <taxon>Agaricomycotina</taxon>
        <taxon>Agaricomycetes</taxon>
        <taxon>Agaricomycetidae</taxon>
        <taxon>Agaricales</taxon>
        <taxon>Agaricineae</taxon>
        <taxon>Psathyrellaceae</taxon>
        <taxon>Coprinellus</taxon>
    </lineage>
</organism>
<proteinExistence type="predicted"/>
<evidence type="ECO:0000256" key="2">
    <source>
        <dbReference type="SAM" id="SignalP"/>
    </source>
</evidence>
<name>A0A4Y7SRZ8_COPMI</name>
<reference evidence="3 4" key="1">
    <citation type="journal article" date="2019" name="Nat. Ecol. Evol.">
        <title>Megaphylogeny resolves global patterns of mushroom evolution.</title>
        <authorList>
            <person name="Varga T."/>
            <person name="Krizsan K."/>
            <person name="Foldi C."/>
            <person name="Dima B."/>
            <person name="Sanchez-Garcia M."/>
            <person name="Sanchez-Ramirez S."/>
            <person name="Szollosi G.J."/>
            <person name="Szarkandi J.G."/>
            <person name="Papp V."/>
            <person name="Albert L."/>
            <person name="Andreopoulos W."/>
            <person name="Angelini C."/>
            <person name="Antonin V."/>
            <person name="Barry K.W."/>
            <person name="Bougher N.L."/>
            <person name="Buchanan P."/>
            <person name="Buyck B."/>
            <person name="Bense V."/>
            <person name="Catcheside P."/>
            <person name="Chovatia M."/>
            <person name="Cooper J."/>
            <person name="Damon W."/>
            <person name="Desjardin D."/>
            <person name="Finy P."/>
            <person name="Geml J."/>
            <person name="Haridas S."/>
            <person name="Hughes K."/>
            <person name="Justo A."/>
            <person name="Karasinski D."/>
            <person name="Kautmanova I."/>
            <person name="Kiss B."/>
            <person name="Kocsube S."/>
            <person name="Kotiranta H."/>
            <person name="LaButti K.M."/>
            <person name="Lechner B.E."/>
            <person name="Liimatainen K."/>
            <person name="Lipzen A."/>
            <person name="Lukacs Z."/>
            <person name="Mihaltcheva S."/>
            <person name="Morgado L.N."/>
            <person name="Niskanen T."/>
            <person name="Noordeloos M.E."/>
            <person name="Ohm R.A."/>
            <person name="Ortiz-Santana B."/>
            <person name="Ovrebo C."/>
            <person name="Racz N."/>
            <person name="Riley R."/>
            <person name="Savchenko A."/>
            <person name="Shiryaev A."/>
            <person name="Soop K."/>
            <person name="Spirin V."/>
            <person name="Szebenyi C."/>
            <person name="Tomsovsky M."/>
            <person name="Tulloss R.E."/>
            <person name="Uehling J."/>
            <person name="Grigoriev I.V."/>
            <person name="Vagvolgyi C."/>
            <person name="Papp T."/>
            <person name="Martin F.M."/>
            <person name="Miettinen O."/>
            <person name="Hibbett D.S."/>
            <person name="Nagy L.G."/>
        </authorList>
    </citation>
    <scope>NUCLEOTIDE SEQUENCE [LARGE SCALE GENOMIC DNA]</scope>
    <source>
        <strain evidence="3 4">FP101781</strain>
    </source>
</reference>